<proteinExistence type="predicted"/>
<reference evidence="2 3" key="1">
    <citation type="submission" date="2021-06" db="EMBL/GenBank/DDBJ databases">
        <title>Rhodobacteraceae bacterium strain HSP-20.</title>
        <authorList>
            <person name="Chen W.-M."/>
        </authorList>
    </citation>
    <scope>NUCLEOTIDE SEQUENCE [LARGE SCALE GENOMIC DNA]</scope>
    <source>
        <strain evidence="2 3">HSP-20</strain>
    </source>
</reference>
<evidence type="ECO:0000313" key="2">
    <source>
        <dbReference type="EMBL" id="MBU9697033.1"/>
    </source>
</evidence>
<feature type="chain" id="PRO_5046977018" evidence="1">
    <location>
        <begin position="18"/>
        <end position="298"/>
    </location>
</feature>
<dbReference type="EMBL" id="JAAATX020000002">
    <property type="protein sequence ID" value="MBU9697033.1"/>
    <property type="molecule type" value="Genomic_DNA"/>
</dbReference>
<dbReference type="Proteomes" id="UP000731907">
    <property type="component" value="Unassembled WGS sequence"/>
</dbReference>
<accession>A0ABS6IZX7</accession>
<comment type="caution">
    <text evidence="2">The sequence shown here is derived from an EMBL/GenBank/DDBJ whole genome shotgun (WGS) entry which is preliminary data.</text>
</comment>
<sequence length="298" mass="31525">MAGGAGMLALVLGLAVAGPSLTPAVAVAQEAPATGGAQAPSEAVEREVDALLAAIRIDDTIAILREEGLEYGQTLEDDMFPGAGGASWGATVALIYDGARMRAAFRAALVEDFAADPAAVAPITEFFASDLGRKVVDLEIEGRRSLLDDAVEEASKAALEDLRAVDGPRLDLLERFVTVNDLVESNVSGALNANLAFYRGMQRGGAFGDKMTEEQMLSDVWGQEPEIRQSTEDWVYSYLNLAYGPLSDAELGAYADFSETAAGQRVNRALFGAFDRVFTPISEALGVAVARQMQGQDI</sequence>
<keyword evidence="1" id="KW-0732">Signal</keyword>
<protein>
    <submittedName>
        <fullName evidence="2">DUF2059 domain-containing protein</fullName>
    </submittedName>
</protein>
<gene>
    <name evidence="2" type="ORF">GU927_004145</name>
</gene>
<organism evidence="2 3">
    <name type="scientific">Paragemmobacter amnigenus</name>
    <dbReference type="NCBI Taxonomy" id="2852097"/>
    <lineage>
        <taxon>Bacteria</taxon>
        <taxon>Pseudomonadati</taxon>
        <taxon>Pseudomonadota</taxon>
        <taxon>Alphaproteobacteria</taxon>
        <taxon>Rhodobacterales</taxon>
        <taxon>Paracoccaceae</taxon>
        <taxon>Paragemmobacter</taxon>
    </lineage>
</organism>
<feature type="signal peptide" evidence="1">
    <location>
        <begin position="1"/>
        <end position="17"/>
    </location>
</feature>
<evidence type="ECO:0000313" key="3">
    <source>
        <dbReference type="Proteomes" id="UP000731907"/>
    </source>
</evidence>
<evidence type="ECO:0000256" key="1">
    <source>
        <dbReference type="SAM" id="SignalP"/>
    </source>
</evidence>
<name>A0ABS6IZX7_9RHOB</name>
<keyword evidence="3" id="KW-1185">Reference proteome</keyword>